<accession>A0ABM1BHH4</accession>
<feature type="domain" description="WDR36/Utp21 C-terminal" evidence="2">
    <location>
        <begin position="690"/>
        <end position="890"/>
    </location>
</feature>
<dbReference type="PANTHER" id="PTHR22840">
    <property type="entry name" value="WD REPEAT-CONTAINING PROTEIN 36"/>
    <property type="match status" value="1"/>
</dbReference>
<keyword evidence="4" id="KW-1185">Reference proteome</keyword>
<feature type="repeat" description="WD" evidence="1">
    <location>
        <begin position="268"/>
        <end position="299"/>
    </location>
</feature>
<dbReference type="SMART" id="SM00320">
    <property type="entry name" value="WD40"/>
    <property type="match status" value="9"/>
</dbReference>
<dbReference type="RefSeq" id="XP_013782088.1">
    <property type="nucleotide sequence ID" value="XM_013926634.2"/>
</dbReference>
<evidence type="ECO:0000259" key="3">
    <source>
        <dbReference type="Pfam" id="PF25171"/>
    </source>
</evidence>
<dbReference type="InterPro" id="IPR015943">
    <property type="entry name" value="WD40/YVTN_repeat-like_dom_sf"/>
</dbReference>
<dbReference type="Pfam" id="PF25171">
    <property type="entry name" value="Beta-prop_WDR36-Utp21_1st"/>
    <property type="match status" value="1"/>
</dbReference>
<dbReference type="InterPro" id="IPR059157">
    <property type="entry name" value="WDR36-Utp21_N"/>
</dbReference>
<evidence type="ECO:0000313" key="5">
    <source>
        <dbReference type="RefSeq" id="XP_013782088.1"/>
    </source>
</evidence>
<evidence type="ECO:0000313" key="4">
    <source>
        <dbReference type="Proteomes" id="UP000694941"/>
    </source>
</evidence>
<sequence length="894" mass="100712">MMKDSSKIFSGYKALGFVSNHVPLVLRYINRRKENLAITVIGKSFNTYSCGKLALLSTSSPHPEEIKCITADAYLVFTGCKNIIYSWQRGTELKHVYHGHEKDVHLLMPFGPHLLSVDEDSVLKVWEIKSETLFLELYFNNNTFQITTILHPNTYLNKILLGSEQGSMQLWNIRTCKLIYTFTGWNTPITALEQAPAIDVVGVGLGSGDIIIHNLKYDEVVMKFNQEWGPVTALSFRTDGQPIMASASSLGHIALWDLEQQQLQSQLRGAHQEAVTGMKYFPDEPLLITSSSDNSLKVWIFDLPDGSGRVLRHREGHRAPPTKIQFYGLLAENILSASHDSTLRSFSTIGDNLNKSLGQASFDRKLAKKKGVLHDQRKMPPILDFSAETFREKDWDNIVACHRNLAMVTTWSYGRCTMGQHKLLHKRFKGQKGVVALCVNMSSCGNFVFIGYNTGHVDKFNVQSGIHRESYGKVKAHDASVRGISTDGLNQIVITGGGDRFLKFWKFKGGDLLEEVSLEFGVCELKLHRESAMLAVACDDFTVLVVDIETRRIVRTFHEHFSRITSLAFSSDARWLIVASMDSSIKTWDLPSGTLIDCFLTPTVCTSLTLSQTGEYLATTLADNLGIYLWSNVTLYSHISLWPLPVDYEPQLLDLPSVLIEHNRTQQSSTSDDLHEGLEEDEFVEFKSPEQISKDLVTLSLLPQSRWQNLLNLDIIKERNKPKDPPKAPKAAPFFLPVIQGLEPKLTNLSKDETIKSKTFSWKARPLSPFGLIIQECMKNGNYVSVFLELKRMSPSAIDIEMRSLSPENGGSVELMIGFLRALEEEMKSNKDFELIQSYFGLFLKLHGSIVSSNSDMCKILCELSCEQEKAWQRLQLKLNQTLCLATYIKNAVL</sequence>
<protein>
    <submittedName>
        <fullName evidence="5">WD repeat-containing protein 36-like</fullName>
    </submittedName>
</protein>
<dbReference type="PROSITE" id="PS50082">
    <property type="entry name" value="WD_REPEATS_2"/>
    <property type="match status" value="3"/>
</dbReference>
<feature type="repeat" description="WD" evidence="1">
    <location>
        <begin position="474"/>
        <end position="515"/>
    </location>
</feature>
<feature type="domain" description="WDR36/Utp21 N-terminal" evidence="3">
    <location>
        <begin position="38"/>
        <end position="302"/>
    </location>
</feature>
<dbReference type="GeneID" id="106466354"/>
<gene>
    <name evidence="5" type="primary">LOC106466354</name>
</gene>
<dbReference type="Gene3D" id="2.130.10.10">
    <property type="entry name" value="YVTN repeat-like/Quinoprotein amine dehydrogenase"/>
    <property type="match status" value="2"/>
</dbReference>
<evidence type="ECO:0000256" key="1">
    <source>
        <dbReference type="PROSITE-ProRule" id="PRU00221"/>
    </source>
</evidence>
<dbReference type="PANTHER" id="PTHR22840:SF12">
    <property type="entry name" value="WD REPEAT-CONTAINING PROTEIN 36"/>
    <property type="match status" value="1"/>
</dbReference>
<dbReference type="Proteomes" id="UP000694941">
    <property type="component" value="Unplaced"/>
</dbReference>
<dbReference type="InterPro" id="IPR007319">
    <property type="entry name" value="WDR36/Utp21_C"/>
</dbReference>
<dbReference type="SUPFAM" id="SSF50978">
    <property type="entry name" value="WD40 repeat-like"/>
    <property type="match status" value="2"/>
</dbReference>
<dbReference type="InterPro" id="IPR036322">
    <property type="entry name" value="WD40_repeat_dom_sf"/>
</dbReference>
<dbReference type="Pfam" id="PF25168">
    <property type="entry name" value="Beta-prop_WDR36-Utp21_2nd"/>
    <property type="match status" value="1"/>
</dbReference>
<organism evidence="4 5">
    <name type="scientific">Limulus polyphemus</name>
    <name type="common">Atlantic horseshoe crab</name>
    <dbReference type="NCBI Taxonomy" id="6850"/>
    <lineage>
        <taxon>Eukaryota</taxon>
        <taxon>Metazoa</taxon>
        <taxon>Ecdysozoa</taxon>
        <taxon>Arthropoda</taxon>
        <taxon>Chelicerata</taxon>
        <taxon>Merostomata</taxon>
        <taxon>Xiphosura</taxon>
        <taxon>Limulidae</taxon>
        <taxon>Limulus</taxon>
    </lineage>
</organism>
<reference evidence="5" key="1">
    <citation type="submission" date="2025-08" db="UniProtKB">
        <authorList>
            <consortium name="RefSeq"/>
        </authorList>
    </citation>
    <scope>IDENTIFICATION</scope>
    <source>
        <tissue evidence="5">Muscle</tissue>
    </source>
</reference>
<keyword evidence="1" id="KW-0853">WD repeat</keyword>
<evidence type="ECO:0000259" key="2">
    <source>
        <dbReference type="Pfam" id="PF04192"/>
    </source>
</evidence>
<dbReference type="Pfam" id="PF04192">
    <property type="entry name" value="Utp21"/>
    <property type="match status" value="1"/>
</dbReference>
<proteinExistence type="predicted"/>
<dbReference type="InterPro" id="IPR001680">
    <property type="entry name" value="WD40_rpt"/>
</dbReference>
<name>A0ABM1BHH4_LIMPO</name>
<dbReference type="PROSITE" id="PS50294">
    <property type="entry name" value="WD_REPEATS_REGION"/>
    <property type="match status" value="2"/>
</dbReference>
<feature type="repeat" description="WD" evidence="1">
    <location>
        <begin position="557"/>
        <end position="598"/>
    </location>
</feature>